<accession>A0A8H3HFI3</accession>
<dbReference type="Proteomes" id="UP000663843">
    <property type="component" value="Unassembled WGS sequence"/>
</dbReference>
<gene>
    <name evidence="2" type="ORF">RDB_LOCUS143020</name>
</gene>
<feature type="region of interest" description="Disordered" evidence="1">
    <location>
        <begin position="1"/>
        <end position="88"/>
    </location>
</feature>
<dbReference type="EMBL" id="CAJMWT010005270">
    <property type="protein sequence ID" value="CAE6503937.1"/>
    <property type="molecule type" value="Genomic_DNA"/>
</dbReference>
<feature type="compositionally biased region" description="Acidic residues" evidence="1">
    <location>
        <begin position="11"/>
        <end position="27"/>
    </location>
</feature>
<dbReference type="AlphaFoldDB" id="A0A8H3HFI3"/>
<sequence length="262" mass="28538">MKEVEFTVISDDSDQDDEPATNDEPDVVEPSKRPILQDASTSRKLVPPQRNATPKLSLTPEASRRATQPPEEVVPVSIPPPASPEDKWRIRELEAEVSLPKRIGSTGCFAFCSSASAAPTPPPPPMANCPKLQIALARRGQEKGEWDGELDEDGEGPRSDLDRALWRAGLKTPAAGSKISTGKTPTVPMESMTAFLEEMKTVKLKSRVGPTPKASIVGVEEDDNCDDVGNNTFAFRRQEDLQSVLERLRKIDLGAALFGERP</sequence>
<evidence type="ECO:0000313" key="2">
    <source>
        <dbReference type="EMBL" id="CAE6503937.1"/>
    </source>
</evidence>
<evidence type="ECO:0000313" key="3">
    <source>
        <dbReference type="Proteomes" id="UP000663843"/>
    </source>
</evidence>
<name>A0A8H3HFI3_9AGAM</name>
<feature type="region of interest" description="Disordered" evidence="1">
    <location>
        <begin position="139"/>
        <end position="160"/>
    </location>
</feature>
<comment type="caution">
    <text evidence="2">The sequence shown here is derived from an EMBL/GenBank/DDBJ whole genome shotgun (WGS) entry which is preliminary data.</text>
</comment>
<reference evidence="2" key="1">
    <citation type="submission" date="2021-01" db="EMBL/GenBank/DDBJ databases">
        <authorList>
            <person name="Kaushik A."/>
        </authorList>
    </citation>
    <scope>NUCLEOTIDE SEQUENCE</scope>
    <source>
        <strain evidence="2">AG2-2IIIB</strain>
    </source>
</reference>
<protein>
    <submittedName>
        <fullName evidence="2">Uncharacterized protein</fullName>
    </submittedName>
</protein>
<organism evidence="2 3">
    <name type="scientific">Rhizoctonia solani</name>
    <dbReference type="NCBI Taxonomy" id="456999"/>
    <lineage>
        <taxon>Eukaryota</taxon>
        <taxon>Fungi</taxon>
        <taxon>Dikarya</taxon>
        <taxon>Basidiomycota</taxon>
        <taxon>Agaricomycotina</taxon>
        <taxon>Agaricomycetes</taxon>
        <taxon>Cantharellales</taxon>
        <taxon>Ceratobasidiaceae</taxon>
        <taxon>Rhizoctonia</taxon>
    </lineage>
</organism>
<proteinExistence type="predicted"/>
<evidence type="ECO:0000256" key="1">
    <source>
        <dbReference type="SAM" id="MobiDB-lite"/>
    </source>
</evidence>